<evidence type="ECO:0000313" key="7">
    <source>
        <dbReference type="Proteomes" id="UP000277537"/>
    </source>
</evidence>
<proteinExistence type="predicted"/>
<dbReference type="EMBL" id="RHXE01000104">
    <property type="protein sequence ID" value="RSE15444.1"/>
    <property type="molecule type" value="Genomic_DNA"/>
</dbReference>
<evidence type="ECO:0000313" key="6">
    <source>
        <dbReference type="Proteomes" id="UP000196240"/>
    </source>
</evidence>
<evidence type="ECO:0000313" key="5">
    <source>
        <dbReference type="EMBL" id="WMG18048.1"/>
    </source>
</evidence>
<dbReference type="Proteomes" id="UP001244586">
    <property type="component" value="Chromosome"/>
</dbReference>
<dbReference type="Pfam" id="PF00717">
    <property type="entry name" value="Peptidase_S24"/>
    <property type="match status" value="1"/>
</dbReference>
<dbReference type="Proteomes" id="UP000196240">
    <property type="component" value="Unassembled WGS sequence"/>
</dbReference>
<dbReference type="RefSeq" id="WP_010326904.1">
    <property type="nucleotide sequence ID" value="NZ_BKWH01000064.1"/>
</dbReference>
<reference evidence="5 8" key="4">
    <citation type="submission" date="2023-04" db="EMBL/GenBank/DDBJ databases">
        <title>Acinetobacter johnsonii isolate AYTCM encoding NDM-1, OXA-58 and PER-1.</title>
        <authorList>
            <person name="Tian C."/>
            <person name="Wang S."/>
            <person name="Fan X."/>
            <person name="Xia D."/>
        </authorList>
    </citation>
    <scope>NUCLEOTIDE SEQUENCE [LARGE SCALE GENOMIC DNA]</scope>
    <source>
        <strain evidence="5 8">AYTCM</strain>
    </source>
</reference>
<dbReference type="Proteomes" id="UP000277537">
    <property type="component" value="Unassembled WGS sequence"/>
</dbReference>
<gene>
    <name evidence="4" type="ORF">ACNJC6_03146</name>
    <name evidence="3" type="ORF">EGT73_18695</name>
    <name evidence="2" type="ORF">N5J46_16475</name>
    <name evidence="5" type="ORF">QBJ73_17065</name>
</gene>
<dbReference type="SUPFAM" id="SSF51306">
    <property type="entry name" value="LexA/Signal peptidase"/>
    <property type="match status" value="1"/>
</dbReference>
<dbReference type="EMBL" id="JAOCLH010000055">
    <property type="protein sequence ID" value="MDH2173985.1"/>
    <property type="molecule type" value="Genomic_DNA"/>
</dbReference>
<reference evidence="2" key="3">
    <citation type="submission" date="2022-09" db="EMBL/GenBank/DDBJ databases">
        <title>Intensive care unit water sources are persistently colonized with multi-drug resistant bacteria and are the site of extensive horizontal gene transfer of antibiotic resistance genes.</title>
        <authorList>
            <person name="Diorio-Toth L."/>
        </authorList>
    </citation>
    <scope>NUCLEOTIDE SEQUENCE</scope>
    <source>
        <strain evidence="2">GD03649</strain>
    </source>
</reference>
<protein>
    <submittedName>
        <fullName evidence="4">DNA polymerase V subunit UmuD</fullName>
    </submittedName>
    <submittedName>
        <fullName evidence="2">LexA family transcriptional regulator</fullName>
    </submittedName>
    <submittedName>
        <fullName evidence="5">S24 family peptidase</fullName>
    </submittedName>
</protein>
<name>A0A1R7QGU5_ACIJO</name>
<evidence type="ECO:0000313" key="3">
    <source>
        <dbReference type="EMBL" id="RSE15444.1"/>
    </source>
</evidence>
<sequence length="211" mass="24144">MSKKLPIYFSDDVWSFLQTLMGPDGAPSPTVNAVFEKIQKKHELGSKFDLKEISVKTRLEIPSALERFSAGPAFGTKDHIDKSIDLNDFLIFNPISTFMGRVDSESMLYAGFEIDDPFLVDKSITAQHRDIVLALIDEREITLKRLMMTAKMSKQEIKEMFGDEDYELPPIWLRAENPAYEHIIPKDSQSISIQGVVTFNLKQFYRRSTSK</sequence>
<organism evidence="4 6">
    <name type="scientific">Acinetobacter johnsonii</name>
    <dbReference type="NCBI Taxonomy" id="40214"/>
    <lineage>
        <taxon>Bacteria</taxon>
        <taxon>Pseudomonadati</taxon>
        <taxon>Pseudomonadota</taxon>
        <taxon>Gammaproteobacteria</taxon>
        <taxon>Moraxellales</taxon>
        <taxon>Moraxellaceae</taxon>
        <taxon>Acinetobacter</taxon>
    </lineage>
</organism>
<reference evidence="4 6" key="1">
    <citation type="submission" date="2017-02" db="EMBL/GenBank/DDBJ databases">
        <authorList>
            <person name="Peterson S.W."/>
        </authorList>
    </citation>
    <scope>NUCLEOTIDE SEQUENCE [LARGE SCALE GENOMIC DNA]</scope>
    <source>
        <strain evidence="4">C6</strain>
    </source>
</reference>
<evidence type="ECO:0000259" key="1">
    <source>
        <dbReference type="Pfam" id="PF00717"/>
    </source>
</evidence>
<feature type="domain" description="Peptidase S24/S26A/S26B/S26C" evidence="1">
    <location>
        <begin position="66"/>
        <end position="197"/>
    </location>
</feature>
<dbReference type="CDD" id="cd06529">
    <property type="entry name" value="S24_LexA-like"/>
    <property type="match status" value="1"/>
</dbReference>
<dbReference type="AlphaFoldDB" id="A0A1R7QGU5"/>
<dbReference type="InterPro" id="IPR015927">
    <property type="entry name" value="Peptidase_S24_S26A/B/C"/>
</dbReference>
<dbReference type="Gene3D" id="2.10.109.10">
    <property type="entry name" value="Umud Fragment, subunit A"/>
    <property type="match status" value="1"/>
</dbReference>
<dbReference type="EMBL" id="FUUY01000014">
    <property type="protein sequence ID" value="SJX23479.1"/>
    <property type="molecule type" value="Genomic_DNA"/>
</dbReference>
<dbReference type="Proteomes" id="UP001162261">
    <property type="component" value="Unassembled WGS sequence"/>
</dbReference>
<evidence type="ECO:0000313" key="4">
    <source>
        <dbReference type="EMBL" id="SJX23479.1"/>
    </source>
</evidence>
<dbReference type="InterPro" id="IPR036286">
    <property type="entry name" value="LexA/Signal_pep-like_sf"/>
</dbReference>
<accession>A0A1R7QGU5</accession>
<keyword evidence="8" id="KW-1185">Reference proteome</keyword>
<reference evidence="3 7" key="2">
    <citation type="submission" date="2018-10" db="EMBL/GenBank/DDBJ databases">
        <title>Transmission dynamics of multidrug resistant bacteria on intensive care unit surfaces.</title>
        <authorList>
            <person name="D'Souza A.W."/>
            <person name="Potter R.F."/>
            <person name="Wallace M."/>
            <person name="Shupe A."/>
            <person name="Patel S."/>
            <person name="Sun S."/>
            <person name="Gul D."/>
            <person name="Kwon J.H."/>
            <person name="Andleeb S."/>
            <person name="Burnham C.-A.D."/>
            <person name="Dantas G."/>
        </authorList>
    </citation>
    <scope>NUCLEOTIDE SEQUENCE [LARGE SCALE GENOMIC DNA]</scope>
    <source>
        <strain evidence="3 7">AJ_385</strain>
    </source>
</reference>
<evidence type="ECO:0000313" key="8">
    <source>
        <dbReference type="Proteomes" id="UP001244586"/>
    </source>
</evidence>
<evidence type="ECO:0000313" key="2">
    <source>
        <dbReference type="EMBL" id="MDH2173985.1"/>
    </source>
</evidence>
<dbReference type="EMBL" id="CP121776">
    <property type="protein sequence ID" value="WMG18048.1"/>
    <property type="molecule type" value="Genomic_DNA"/>
</dbReference>
<dbReference type="InterPro" id="IPR039418">
    <property type="entry name" value="LexA-like"/>
</dbReference>